<accession>A0A921EML8</accession>
<sequence length="248" mass="29206">MERVYKNFTGGYSKEKDGKEATHVILTVDEYNKLIKDLKDAQGDKRRAEEKAEKDIRSYKAEANNIISKEREANQKSLEALESDLKGKRVEIDRLNDLNANLSRIMRERANAKRGLKPKKEHNGYLVLDSQQYNYNFHYLIQRRSINYALPCWKVKIQTPYDSSIPFNTIKTDIEKDFLNLFKALGLNRYFQNGLLESKSKDFIDKLWNEDFNFVFRVTYKSNYKTGLWEIELLVRASLTVPENMRIV</sequence>
<evidence type="ECO:0000313" key="3">
    <source>
        <dbReference type="Proteomes" id="UP000732527"/>
    </source>
</evidence>
<dbReference type="Proteomes" id="UP000732527">
    <property type="component" value="Unassembled WGS sequence"/>
</dbReference>
<proteinExistence type="predicted"/>
<dbReference type="AlphaFoldDB" id="A0A921EML8"/>
<gene>
    <name evidence="2" type="ORF">K8V69_09460</name>
</gene>
<name>A0A921EML8_LACJH</name>
<evidence type="ECO:0000256" key="1">
    <source>
        <dbReference type="SAM" id="Coils"/>
    </source>
</evidence>
<evidence type="ECO:0000313" key="2">
    <source>
        <dbReference type="EMBL" id="HJE50365.1"/>
    </source>
</evidence>
<comment type="caution">
    <text evidence="2">The sequence shown here is derived from an EMBL/GenBank/DDBJ whole genome shotgun (WGS) entry which is preliminary data.</text>
</comment>
<reference evidence="2" key="1">
    <citation type="journal article" date="2021" name="PeerJ">
        <title>Extensive microbial diversity within the chicken gut microbiome revealed by metagenomics and culture.</title>
        <authorList>
            <person name="Gilroy R."/>
            <person name="Ravi A."/>
            <person name="Getino M."/>
            <person name="Pursley I."/>
            <person name="Horton D.L."/>
            <person name="Alikhan N.F."/>
            <person name="Baker D."/>
            <person name="Gharbi K."/>
            <person name="Hall N."/>
            <person name="Watson M."/>
            <person name="Adriaenssens E.M."/>
            <person name="Foster-Nyarko E."/>
            <person name="Jarju S."/>
            <person name="Secka A."/>
            <person name="Antonio M."/>
            <person name="Oren A."/>
            <person name="Chaudhuri R.R."/>
            <person name="La Ragione R."/>
            <person name="Hildebrand F."/>
            <person name="Pallen M.J."/>
        </authorList>
    </citation>
    <scope>NUCLEOTIDE SEQUENCE</scope>
    <source>
        <strain evidence="2">CHK192-2623</strain>
    </source>
</reference>
<keyword evidence="1" id="KW-0175">Coiled coil</keyword>
<feature type="coiled-coil region" evidence="1">
    <location>
        <begin position="31"/>
        <end position="115"/>
    </location>
</feature>
<protein>
    <submittedName>
        <fullName evidence="2">Uncharacterized protein</fullName>
    </submittedName>
</protein>
<organism evidence="2 3">
    <name type="scientific">Lactobacillus johnsonii</name>
    <dbReference type="NCBI Taxonomy" id="33959"/>
    <lineage>
        <taxon>Bacteria</taxon>
        <taxon>Bacillati</taxon>
        <taxon>Bacillota</taxon>
        <taxon>Bacilli</taxon>
        <taxon>Lactobacillales</taxon>
        <taxon>Lactobacillaceae</taxon>
        <taxon>Lactobacillus</taxon>
    </lineage>
</organism>
<dbReference type="EMBL" id="DYYQ01000075">
    <property type="protein sequence ID" value="HJE50365.1"/>
    <property type="molecule type" value="Genomic_DNA"/>
</dbReference>
<reference evidence="2" key="2">
    <citation type="submission" date="2021-09" db="EMBL/GenBank/DDBJ databases">
        <authorList>
            <person name="Gilroy R."/>
        </authorList>
    </citation>
    <scope>NUCLEOTIDE SEQUENCE</scope>
    <source>
        <strain evidence="2">CHK192-2623</strain>
    </source>
</reference>